<name>A0A4Q7MAD6_9MICO</name>
<reference evidence="4 5" key="1">
    <citation type="submission" date="2019-02" db="EMBL/GenBank/DDBJ databases">
        <title>Genomic Encyclopedia of Type Strains, Phase IV (KMG-IV): sequencing the most valuable type-strain genomes for metagenomic binning, comparative biology and taxonomic classification.</title>
        <authorList>
            <person name="Goeker M."/>
        </authorList>
    </citation>
    <scope>NUCLEOTIDE SEQUENCE [LARGE SCALE GENOMIC DNA]</scope>
    <source>
        <strain evidence="4 5">DSM 43045</strain>
    </source>
</reference>
<dbReference type="Pfam" id="PF10517">
    <property type="entry name" value="DM13"/>
    <property type="match status" value="1"/>
</dbReference>
<evidence type="ECO:0000256" key="2">
    <source>
        <dbReference type="SAM" id="Phobius"/>
    </source>
</evidence>
<dbReference type="EMBL" id="SGWY01000004">
    <property type="protein sequence ID" value="RZS63652.1"/>
    <property type="molecule type" value="Genomic_DNA"/>
</dbReference>
<feature type="region of interest" description="Disordered" evidence="1">
    <location>
        <begin position="65"/>
        <end position="102"/>
    </location>
</feature>
<sequence length="215" mass="22453">MPDAGEPAATGTTDATPPPHRRHVWWWVIGGVLAVGAVIAALVFQPWLLFIDVRVDDEIPVASAAPTAAPAREPTAGSSSPPSARDTAMPAPSPPPAAPVELSHGTLISHEHETSGTVRVIQLPDGSRQLAIEDLETTNGPDVHVWLSAGPVVEGFDGWFTAGGHPYVDLGMIKGNQGDQLYDIPTGVDLAAYPTVDLWCVQFAVSFGAAAMTPS</sequence>
<feature type="transmembrane region" description="Helical" evidence="2">
    <location>
        <begin position="24"/>
        <end position="44"/>
    </location>
</feature>
<gene>
    <name evidence="4" type="ORF">EV187_3561</name>
</gene>
<evidence type="ECO:0000313" key="5">
    <source>
        <dbReference type="Proteomes" id="UP000293289"/>
    </source>
</evidence>
<dbReference type="RefSeq" id="WP_130354379.1">
    <property type="nucleotide sequence ID" value="NZ_SGWY01000004.1"/>
</dbReference>
<evidence type="ECO:0000256" key="1">
    <source>
        <dbReference type="SAM" id="MobiDB-lite"/>
    </source>
</evidence>
<dbReference type="PROSITE" id="PS51549">
    <property type="entry name" value="DM13"/>
    <property type="match status" value="1"/>
</dbReference>
<keyword evidence="2" id="KW-1133">Transmembrane helix</keyword>
<dbReference type="Proteomes" id="UP000293289">
    <property type="component" value="Unassembled WGS sequence"/>
</dbReference>
<dbReference type="AlphaFoldDB" id="A0A4Q7MAD6"/>
<evidence type="ECO:0000313" key="4">
    <source>
        <dbReference type="EMBL" id="RZS63652.1"/>
    </source>
</evidence>
<dbReference type="OrthoDB" id="4751481at2"/>
<protein>
    <submittedName>
        <fullName evidence="4">Electron transfer DM13</fullName>
    </submittedName>
</protein>
<feature type="compositionally biased region" description="Low complexity" evidence="1">
    <location>
        <begin position="1"/>
        <end position="15"/>
    </location>
</feature>
<proteinExistence type="predicted"/>
<evidence type="ECO:0000259" key="3">
    <source>
        <dbReference type="PROSITE" id="PS51549"/>
    </source>
</evidence>
<keyword evidence="5" id="KW-1185">Reference proteome</keyword>
<feature type="region of interest" description="Disordered" evidence="1">
    <location>
        <begin position="1"/>
        <end position="20"/>
    </location>
</feature>
<feature type="compositionally biased region" description="Low complexity" evidence="1">
    <location>
        <begin position="65"/>
        <end position="76"/>
    </location>
</feature>
<dbReference type="InterPro" id="IPR019545">
    <property type="entry name" value="DM13_domain"/>
</dbReference>
<organism evidence="4 5">
    <name type="scientific">Agromyces ramosus</name>
    <dbReference type="NCBI Taxonomy" id="33879"/>
    <lineage>
        <taxon>Bacteria</taxon>
        <taxon>Bacillati</taxon>
        <taxon>Actinomycetota</taxon>
        <taxon>Actinomycetes</taxon>
        <taxon>Micrococcales</taxon>
        <taxon>Microbacteriaceae</taxon>
        <taxon>Agromyces</taxon>
    </lineage>
</organism>
<keyword evidence="2" id="KW-0812">Transmembrane</keyword>
<feature type="domain" description="DM13" evidence="3">
    <location>
        <begin position="100"/>
        <end position="213"/>
    </location>
</feature>
<comment type="caution">
    <text evidence="4">The sequence shown here is derived from an EMBL/GenBank/DDBJ whole genome shotgun (WGS) entry which is preliminary data.</text>
</comment>
<accession>A0A4Q7MAD6</accession>
<keyword evidence="2" id="KW-0472">Membrane</keyword>